<proteinExistence type="predicted"/>
<dbReference type="InterPro" id="IPR019734">
    <property type="entry name" value="TPR_rpt"/>
</dbReference>
<organism evidence="2 3">
    <name type="scientific">Synchytrium microbalum</name>
    <dbReference type="NCBI Taxonomy" id="1806994"/>
    <lineage>
        <taxon>Eukaryota</taxon>
        <taxon>Fungi</taxon>
        <taxon>Fungi incertae sedis</taxon>
        <taxon>Chytridiomycota</taxon>
        <taxon>Chytridiomycota incertae sedis</taxon>
        <taxon>Chytridiomycetes</taxon>
        <taxon>Synchytriales</taxon>
        <taxon>Synchytriaceae</taxon>
        <taxon>Synchytrium</taxon>
    </lineage>
</organism>
<dbReference type="InterPro" id="IPR011990">
    <property type="entry name" value="TPR-like_helical_dom_sf"/>
</dbReference>
<keyword evidence="1" id="KW-0802">TPR repeat</keyword>
<evidence type="ECO:0000313" key="2">
    <source>
        <dbReference type="EMBL" id="TPX36325.1"/>
    </source>
</evidence>
<dbReference type="STRING" id="1806994.A0A507CFG3"/>
<keyword evidence="3" id="KW-1185">Reference proteome</keyword>
<dbReference type="RefSeq" id="XP_031026638.1">
    <property type="nucleotide sequence ID" value="XM_031167564.1"/>
</dbReference>
<dbReference type="SUPFAM" id="SSF48452">
    <property type="entry name" value="TPR-like"/>
    <property type="match status" value="1"/>
</dbReference>
<dbReference type="Proteomes" id="UP000319731">
    <property type="component" value="Unassembled WGS sequence"/>
</dbReference>
<evidence type="ECO:0008006" key="4">
    <source>
        <dbReference type="Google" id="ProtNLM"/>
    </source>
</evidence>
<dbReference type="OrthoDB" id="1926212at2759"/>
<dbReference type="Pfam" id="PF13424">
    <property type="entry name" value="TPR_12"/>
    <property type="match status" value="1"/>
</dbReference>
<comment type="caution">
    <text evidence="2">The sequence shown here is derived from an EMBL/GenBank/DDBJ whole genome shotgun (WGS) entry which is preliminary data.</text>
</comment>
<dbReference type="EMBL" id="QEAO01000005">
    <property type="protein sequence ID" value="TPX36325.1"/>
    <property type="molecule type" value="Genomic_DNA"/>
</dbReference>
<reference evidence="2 3" key="1">
    <citation type="journal article" date="2019" name="Sci. Rep.">
        <title>Comparative genomics of chytrid fungi reveal insights into the obligate biotrophic and pathogenic lifestyle of Synchytrium endobioticum.</title>
        <authorList>
            <person name="van de Vossenberg B.T.L.H."/>
            <person name="Warris S."/>
            <person name="Nguyen H.D.T."/>
            <person name="van Gent-Pelzer M.P.E."/>
            <person name="Joly D.L."/>
            <person name="van de Geest H.C."/>
            <person name="Bonants P.J.M."/>
            <person name="Smith D.S."/>
            <person name="Levesque C.A."/>
            <person name="van der Lee T.A.J."/>
        </authorList>
    </citation>
    <scope>NUCLEOTIDE SEQUENCE [LARGE SCALE GENOMIC DNA]</scope>
    <source>
        <strain evidence="2 3">JEL517</strain>
    </source>
</reference>
<evidence type="ECO:0000313" key="3">
    <source>
        <dbReference type="Proteomes" id="UP000319731"/>
    </source>
</evidence>
<dbReference type="PANTHER" id="PTHR44998">
    <property type="match status" value="1"/>
</dbReference>
<feature type="repeat" description="TPR" evidence="1">
    <location>
        <begin position="94"/>
        <end position="127"/>
    </location>
</feature>
<gene>
    <name evidence="2" type="ORF">SmJEL517_g01636</name>
</gene>
<sequence length="221" mass="24684">MQRTFARQLLLAAQRQRPVLSTSRAPRRIDSKTSKIEFSSTSYYRASISPTISLDPQTELAKEWFEKGARAWQEGDLENALDCYEKSAWSKPTADAYFNAGNVLHSMGQHDKAIDAWKRSLNLDDKRPDAHVNIGNCYALILKDLKQAINHLEKAVALDPTDGEIRFNLGAILDATGDTERAIEEYGAAEKYGVERAKVNLKNAKIKLLAKKAKSDGTESK</sequence>
<dbReference type="SMART" id="SM00028">
    <property type="entry name" value="TPR"/>
    <property type="match status" value="3"/>
</dbReference>
<dbReference type="PROSITE" id="PS50293">
    <property type="entry name" value="TPR_REGION"/>
    <property type="match status" value="1"/>
</dbReference>
<dbReference type="AlphaFoldDB" id="A0A507CFG3"/>
<dbReference type="Pfam" id="PF13181">
    <property type="entry name" value="TPR_8"/>
    <property type="match status" value="1"/>
</dbReference>
<dbReference type="PROSITE" id="PS50005">
    <property type="entry name" value="TPR"/>
    <property type="match status" value="1"/>
</dbReference>
<evidence type="ECO:0000256" key="1">
    <source>
        <dbReference type="PROSITE-ProRule" id="PRU00339"/>
    </source>
</evidence>
<dbReference type="PANTHER" id="PTHR44998:SF1">
    <property type="entry name" value="UDP-N-ACETYLGLUCOSAMINE--PEPTIDE N-ACETYLGLUCOSAMINYLTRANSFERASE 110 KDA SUBUNIT"/>
    <property type="match status" value="1"/>
</dbReference>
<name>A0A507CFG3_9FUNG</name>
<protein>
    <recommendedName>
        <fullName evidence="4">TPR-like protein</fullName>
    </recommendedName>
</protein>
<accession>A0A507CFG3</accession>
<dbReference type="Gene3D" id="1.25.40.10">
    <property type="entry name" value="Tetratricopeptide repeat domain"/>
    <property type="match status" value="1"/>
</dbReference>
<dbReference type="GeneID" id="42002861"/>